<protein>
    <submittedName>
        <fullName evidence="13">Do family serine endopeptidase</fullName>
    </submittedName>
</protein>
<evidence type="ECO:0000256" key="2">
    <source>
        <dbReference type="ARBA" id="ARBA00010541"/>
    </source>
</evidence>
<keyword evidence="3" id="KW-0645">Protease</keyword>
<evidence type="ECO:0000313" key="13">
    <source>
        <dbReference type="EMBL" id="HHO73546.1"/>
    </source>
</evidence>
<accession>A0A7C5SZ42</accession>
<dbReference type="SMART" id="SM00228">
    <property type="entry name" value="PDZ"/>
    <property type="match status" value="2"/>
</dbReference>
<dbReference type="InterPro" id="IPR051201">
    <property type="entry name" value="Chloro_Bact_Ser_Proteases"/>
</dbReference>
<feature type="binding site" evidence="10">
    <location>
        <begin position="239"/>
        <end position="243"/>
    </location>
    <ligand>
        <name>substrate</name>
    </ligand>
</feature>
<feature type="domain" description="PDZ" evidence="12">
    <location>
        <begin position="264"/>
        <end position="353"/>
    </location>
</feature>
<evidence type="ECO:0000256" key="4">
    <source>
        <dbReference type="ARBA" id="ARBA00022729"/>
    </source>
</evidence>
<dbReference type="InterPro" id="IPR036034">
    <property type="entry name" value="PDZ_sf"/>
</dbReference>
<keyword evidence="6" id="KW-0574">Periplasm</keyword>
<evidence type="ECO:0000256" key="5">
    <source>
        <dbReference type="ARBA" id="ARBA00022737"/>
    </source>
</evidence>
<dbReference type="PANTHER" id="PTHR43343:SF3">
    <property type="entry name" value="PROTEASE DO-LIKE 8, CHLOROPLASTIC"/>
    <property type="match status" value="1"/>
</dbReference>
<feature type="domain" description="PDZ" evidence="12">
    <location>
        <begin position="368"/>
        <end position="436"/>
    </location>
</feature>
<evidence type="ECO:0000256" key="3">
    <source>
        <dbReference type="ARBA" id="ARBA00022670"/>
    </source>
</evidence>
<evidence type="ECO:0000256" key="7">
    <source>
        <dbReference type="ARBA" id="ARBA00022801"/>
    </source>
</evidence>
<evidence type="ECO:0000259" key="12">
    <source>
        <dbReference type="PROSITE" id="PS50106"/>
    </source>
</evidence>
<dbReference type="Pfam" id="PF17820">
    <property type="entry name" value="PDZ_6"/>
    <property type="match status" value="1"/>
</dbReference>
<keyword evidence="8" id="KW-0720">Serine protease</keyword>
<proteinExistence type="inferred from homology"/>
<reference evidence="13" key="1">
    <citation type="journal article" date="2020" name="mSystems">
        <title>Genome- and Community-Level Interaction Insights into Carbon Utilization and Element Cycling Functions of Hydrothermarchaeota in Hydrothermal Sediment.</title>
        <authorList>
            <person name="Zhou Z."/>
            <person name="Liu Y."/>
            <person name="Xu W."/>
            <person name="Pan J."/>
            <person name="Luo Z.H."/>
            <person name="Li M."/>
        </authorList>
    </citation>
    <scope>NUCLEOTIDE SEQUENCE [LARGE SCALE GENOMIC DNA]</scope>
    <source>
        <strain evidence="13">SpSt-114</strain>
    </source>
</reference>
<comment type="caution">
    <text evidence="13">The sequence shown here is derived from an EMBL/GenBank/DDBJ whole genome shotgun (WGS) entry which is preliminary data.</text>
</comment>
<dbReference type="SUPFAM" id="SSF50156">
    <property type="entry name" value="PDZ domain-like"/>
    <property type="match status" value="2"/>
</dbReference>
<feature type="binding site" evidence="10">
    <location>
        <position position="115"/>
    </location>
    <ligand>
        <name>substrate</name>
    </ligand>
</feature>
<dbReference type="Pfam" id="PF13365">
    <property type="entry name" value="Trypsin_2"/>
    <property type="match status" value="1"/>
</dbReference>
<dbReference type="PRINTS" id="PR00834">
    <property type="entry name" value="PROTEASES2C"/>
</dbReference>
<dbReference type="InterPro" id="IPR041489">
    <property type="entry name" value="PDZ_6"/>
</dbReference>
<dbReference type="InterPro" id="IPR009003">
    <property type="entry name" value="Peptidase_S1_PA"/>
</dbReference>
<feature type="active site" description="Charge relay system" evidence="9">
    <location>
        <position position="115"/>
    </location>
</feature>
<comment type="similarity">
    <text evidence="2">Belongs to the peptidase S1C family.</text>
</comment>
<dbReference type="InterPro" id="IPR011782">
    <property type="entry name" value="Pept_S1C_Do"/>
</dbReference>
<evidence type="ECO:0000256" key="9">
    <source>
        <dbReference type="PIRSR" id="PIRSR611782-1"/>
    </source>
</evidence>
<name>A0A7C5SZ42_9AQUI</name>
<evidence type="ECO:0000256" key="6">
    <source>
        <dbReference type="ARBA" id="ARBA00022764"/>
    </source>
</evidence>
<evidence type="ECO:0000256" key="8">
    <source>
        <dbReference type="ARBA" id="ARBA00022825"/>
    </source>
</evidence>
<gene>
    <name evidence="13" type="ORF">ENN04_02785</name>
</gene>
<dbReference type="AlphaFoldDB" id="A0A7C5SZ42"/>
<organism evidence="13">
    <name type="scientific">Thermocrinis ruber</name>
    <dbReference type="NCBI Taxonomy" id="75906"/>
    <lineage>
        <taxon>Bacteria</taxon>
        <taxon>Pseudomonadati</taxon>
        <taxon>Aquificota</taxon>
        <taxon>Aquificia</taxon>
        <taxon>Aquificales</taxon>
        <taxon>Aquificaceae</taxon>
        <taxon>Thermocrinis</taxon>
    </lineage>
</organism>
<dbReference type="InterPro" id="IPR001478">
    <property type="entry name" value="PDZ"/>
</dbReference>
<dbReference type="Gene3D" id="2.40.10.120">
    <property type="match status" value="1"/>
</dbReference>
<dbReference type="InterPro" id="IPR001940">
    <property type="entry name" value="Peptidase_S1C"/>
</dbReference>
<keyword evidence="7" id="KW-0378">Hydrolase</keyword>
<feature type="binding site" evidence="10">
    <location>
        <position position="145"/>
    </location>
    <ligand>
        <name>substrate</name>
    </ligand>
</feature>
<dbReference type="PANTHER" id="PTHR43343">
    <property type="entry name" value="PEPTIDASE S12"/>
    <property type="match status" value="1"/>
</dbReference>
<dbReference type="EMBL" id="DSAC01000035">
    <property type="protein sequence ID" value="HHO73546.1"/>
    <property type="molecule type" value="Genomic_DNA"/>
</dbReference>
<dbReference type="NCBIfam" id="TIGR02037">
    <property type="entry name" value="degP_htrA_DO"/>
    <property type="match status" value="1"/>
</dbReference>
<dbReference type="SUPFAM" id="SSF50494">
    <property type="entry name" value="Trypsin-like serine proteases"/>
    <property type="match status" value="1"/>
</dbReference>
<evidence type="ECO:0000256" key="1">
    <source>
        <dbReference type="ARBA" id="ARBA00004418"/>
    </source>
</evidence>
<dbReference type="Pfam" id="PF13180">
    <property type="entry name" value="PDZ_2"/>
    <property type="match status" value="1"/>
</dbReference>
<feature type="active site" description="Charge relay system" evidence="9">
    <location>
        <position position="145"/>
    </location>
</feature>
<dbReference type="GO" id="GO:0006508">
    <property type="term" value="P:proteolysis"/>
    <property type="evidence" value="ECO:0007669"/>
    <property type="project" value="UniProtKB-KW"/>
</dbReference>
<dbReference type="Gene3D" id="2.30.42.10">
    <property type="match status" value="2"/>
</dbReference>
<keyword evidence="4 11" id="KW-0732">Signal</keyword>
<dbReference type="GO" id="GO:0042597">
    <property type="term" value="C:periplasmic space"/>
    <property type="evidence" value="ECO:0007669"/>
    <property type="project" value="UniProtKB-SubCell"/>
</dbReference>
<feature type="signal peptide" evidence="11">
    <location>
        <begin position="1"/>
        <end position="20"/>
    </location>
</feature>
<feature type="binding site" evidence="10">
    <location>
        <begin position="221"/>
        <end position="223"/>
    </location>
    <ligand>
        <name>substrate</name>
    </ligand>
</feature>
<feature type="active site" description="Charge relay system" evidence="9">
    <location>
        <position position="223"/>
    </location>
</feature>
<evidence type="ECO:0000256" key="10">
    <source>
        <dbReference type="PIRSR" id="PIRSR611782-2"/>
    </source>
</evidence>
<sequence>MTFVSLLFLLLLFSVEGCKAQKTPLTSGTAPQPQAQEVPVRSGLLAQFEKELTELVERVSPSVVAIYSTQEVSSGFGEDFPFFFPFQIPQERRSLGSGVIMALKNGKFYILTNNHVVQGAKRIRVRFDPHTERDGRLVGGDPKTDVAVVEVDAKGIENPEGRVAKLGDSDKLKVGQLVIAIGNPYGLERTVTFGVISALRRSIGITQYESFIQTDAPINPGNSGGPLINIKGEVIGINTAIVAEGQGLGFAIPINLAKWVADQLMAKGRVVRGWLGVVIQEITPEIAETIGVKEGVLVAQITPGSPAEKAGLKVGDIIIAIDGEKVREVRDLQFKIMKTPPGTEVTLTIIRGGKEQTIKAKVGEMPEEVSFGQQQEQVGDLGLSLRDLSPEEVRRLGVKGVLVEGVAPGSLAQRSGLRRGDIILAVNNEPVESLSQFNEKIDRARSEQRTRVLLLIRRGGNNLYVVLYLR</sequence>
<feature type="chain" id="PRO_5027974921" evidence="11">
    <location>
        <begin position="21"/>
        <end position="470"/>
    </location>
</feature>
<comment type="subcellular location">
    <subcellularLocation>
        <location evidence="1">Periplasm</location>
    </subcellularLocation>
</comment>
<evidence type="ECO:0000256" key="11">
    <source>
        <dbReference type="SAM" id="SignalP"/>
    </source>
</evidence>
<dbReference type="PROSITE" id="PS50106">
    <property type="entry name" value="PDZ"/>
    <property type="match status" value="2"/>
</dbReference>
<dbReference type="CDD" id="cd10839">
    <property type="entry name" value="cpPDZ1_DegP-like"/>
    <property type="match status" value="1"/>
</dbReference>
<dbReference type="FunFam" id="2.40.10.10:FF:000001">
    <property type="entry name" value="Periplasmic serine protease DegS"/>
    <property type="match status" value="1"/>
</dbReference>
<keyword evidence="5" id="KW-0677">Repeat</keyword>
<dbReference type="GO" id="GO:0004252">
    <property type="term" value="F:serine-type endopeptidase activity"/>
    <property type="evidence" value="ECO:0007669"/>
    <property type="project" value="InterPro"/>
</dbReference>